<dbReference type="OrthoDB" id="4356562at2759"/>
<dbReference type="PANTHER" id="PTHR11439">
    <property type="entry name" value="GAG-POL-RELATED RETROTRANSPOSON"/>
    <property type="match status" value="1"/>
</dbReference>
<organism evidence="1 2">
    <name type="scientific">Austropuccinia psidii MF-1</name>
    <dbReference type="NCBI Taxonomy" id="1389203"/>
    <lineage>
        <taxon>Eukaryota</taxon>
        <taxon>Fungi</taxon>
        <taxon>Dikarya</taxon>
        <taxon>Basidiomycota</taxon>
        <taxon>Pucciniomycotina</taxon>
        <taxon>Pucciniomycetes</taxon>
        <taxon>Pucciniales</taxon>
        <taxon>Sphaerophragmiaceae</taxon>
        <taxon>Austropuccinia</taxon>
    </lineage>
</organism>
<evidence type="ECO:0000313" key="2">
    <source>
        <dbReference type="Proteomes" id="UP000765509"/>
    </source>
</evidence>
<dbReference type="EMBL" id="AVOT02003326">
    <property type="protein sequence ID" value="MBW0473206.1"/>
    <property type="molecule type" value="Genomic_DNA"/>
</dbReference>
<dbReference type="AlphaFoldDB" id="A0A9Q3BVG0"/>
<dbReference type="PANTHER" id="PTHR11439:SF483">
    <property type="entry name" value="PEPTIDE SYNTHASE GLIP-LIKE, PUTATIVE (AFU_ORTHOLOGUE AFUA_3G12920)-RELATED"/>
    <property type="match status" value="1"/>
</dbReference>
<protein>
    <recommendedName>
        <fullName evidence="3">Reverse transcriptase Ty1/copia-type domain-containing protein</fullName>
    </recommendedName>
</protein>
<keyword evidence="2" id="KW-1185">Reference proteome</keyword>
<gene>
    <name evidence="1" type="ORF">O181_012921</name>
</gene>
<name>A0A9Q3BVG0_9BASI</name>
<accession>A0A9Q3BVG0</accession>
<proteinExistence type="predicted"/>
<sequence length="324" mass="35686">MSLQLVLAHAMCSGWTLSSFDIKGAYLYSPVKETVFLEPPTYFCPQLKGKALRHEASGQMLVVVPVGHPDLDGLCGDGNAVFDFKRWPCAEVDIKWHNIICQIVGLECAFGEDQVAIAQRRLTKIILDSYSGPIVKNDCPLSVLPPPNIAVEGEKLDATPFRLVIGSLAYLVSGSCPDLAFAVNYLALTKGHWDILDHVVGYLLKTQHHRLVMQPGKLLLNLWSDASWGGALERCQTGFMLKLGEAPILWSSKRQGVVALSTCVAEYVALSNSAQHLVQAISQLGYLTQSFNKTIFCDNQAAVQVLIDNLSRKQMQYLDCAFFL</sequence>
<reference evidence="1" key="1">
    <citation type="submission" date="2021-03" db="EMBL/GenBank/DDBJ databases">
        <title>Draft genome sequence of rust myrtle Austropuccinia psidii MF-1, a brazilian biotype.</title>
        <authorList>
            <person name="Quecine M.C."/>
            <person name="Pachon D.M.R."/>
            <person name="Bonatelli M.L."/>
            <person name="Correr F.H."/>
            <person name="Franceschini L.M."/>
            <person name="Leite T.F."/>
            <person name="Margarido G.R.A."/>
            <person name="Almeida C.A."/>
            <person name="Ferrarezi J.A."/>
            <person name="Labate C.A."/>
        </authorList>
    </citation>
    <scope>NUCLEOTIDE SEQUENCE</scope>
    <source>
        <strain evidence="1">MF-1</strain>
    </source>
</reference>
<evidence type="ECO:0000313" key="1">
    <source>
        <dbReference type="EMBL" id="MBW0473206.1"/>
    </source>
</evidence>
<dbReference type="Proteomes" id="UP000765509">
    <property type="component" value="Unassembled WGS sequence"/>
</dbReference>
<comment type="caution">
    <text evidence="1">The sequence shown here is derived from an EMBL/GenBank/DDBJ whole genome shotgun (WGS) entry which is preliminary data.</text>
</comment>
<dbReference type="CDD" id="cd09272">
    <property type="entry name" value="RNase_HI_RT_Ty1"/>
    <property type="match status" value="1"/>
</dbReference>
<evidence type="ECO:0008006" key="3">
    <source>
        <dbReference type="Google" id="ProtNLM"/>
    </source>
</evidence>